<dbReference type="Proteomes" id="UP000605676">
    <property type="component" value="Unassembled WGS sequence"/>
</dbReference>
<dbReference type="RefSeq" id="WP_200465641.1">
    <property type="nucleotide sequence ID" value="NZ_JAENRR010000033.1"/>
</dbReference>
<organism evidence="8 9">
    <name type="scientific">Carboxylicivirga marina</name>
    <dbReference type="NCBI Taxonomy" id="2800988"/>
    <lineage>
        <taxon>Bacteria</taxon>
        <taxon>Pseudomonadati</taxon>
        <taxon>Bacteroidota</taxon>
        <taxon>Bacteroidia</taxon>
        <taxon>Marinilabiliales</taxon>
        <taxon>Marinilabiliaceae</taxon>
        <taxon>Carboxylicivirga</taxon>
    </lineage>
</organism>
<feature type="domain" description="Bacterial surface antigen (D15)" evidence="6">
    <location>
        <begin position="316"/>
        <end position="608"/>
    </location>
</feature>
<keyword evidence="2" id="KW-0812">Transmembrane</keyword>
<feature type="domain" description="POTRA" evidence="7">
    <location>
        <begin position="207"/>
        <end position="265"/>
    </location>
</feature>
<keyword evidence="5" id="KW-0998">Cell outer membrane</keyword>
<keyword evidence="3" id="KW-0732">Signal</keyword>
<dbReference type="InterPro" id="IPR010827">
    <property type="entry name" value="BamA/TamA_POTRA"/>
</dbReference>
<evidence type="ECO:0000259" key="6">
    <source>
        <dbReference type="Pfam" id="PF01103"/>
    </source>
</evidence>
<protein>
    <submittedName>
        <fullName evidence="8">BamA/TamA family outer membrane protein</fullName>
    </submittedName>
</protein>
<feature type="domain" description="POTRA" evidence="7">
    <location>
        <begin position="24"/>
        <end position="113"/>
    </location>
</feature>
<proteinExistence type="predicted"/>
<dbReference type="Gene3D" id="3.10.20.310">
    <property type="entry name" value="membrane protein fhac"/>
    <property type="match status" value="2"/>
</dbReference>
<dbReference type="InterPro" id="IPR039910">
    <property type="entry name" value="D15-like"/>
</dbReference>
<keyword evidence="4" id="KW-0472">Membrane</keyword>
<name>A0ABS1HMD6_9BACT</name>
<evidence type="ECO:0000256" key="1">
    <source>
        <dbReference type="ARBA" id="ARBA00004370"/>
    </source>
</evidence>
<dbReference type="PANTHER" id="PTHR12815:SF47">
    <property type="entry name" value="TRANSLOCATION AND ASSEMBLY MODULE SUBUNIT TAMA"/>
    <property type="match status" value="1"/>
</dbReference>
<sequence>MKTNLILILLVILSTAVSGQNLLKVRKVSFKGNRSITATKLKENLSISSATFLGEKLSDKEADRFTMPLYDESLKRIRYAYQKEGFLNVQFGEPEIKVTRNNKVKLTYYVTEGEPIKLSEISYTVDSVVTYEEFFKRNTQRKIRLQSELKVNRRFRDEWFYNDKTFINEEFNNMGYAYAQVKHKMVVDTLTNSAKLNWIINKGKVAYFGPIAVQGNERVPTKKIMKQLRFKSGDKWSKYEIDETQKQIYNLGMFRVASIKTLLSEEKPDTLPTLVTLKEAPRWVSRFGVGYGREDKFRIFGDLQYLGFITKTGRANLYAKHSALEPYNLQLRFTQPAVFFPFNSAVINPFLMNQHEPAYDIVRKGVNLTFLQHFSEQFNSSVNFYIEDVDSDSVIVKTPKSFDTNDELSTYSKSGISIGFVYFNGQPRLDPVTGYSLALNFKRNGTFVDESIPFYRSLLEYKKYLGIKPGVTLAFKGKMGAANMTESDRLVPVEERFYAGGSYSVRGWGRSQLGPKDASGQPVGGNSLLEGSVESRFLIGPKLVFAIFIDAGNVWRESYNYELNDLHYATGFSFRYKTPIGPVGIDIARPIFDEEKKWQLHFNIGNPF</sequence>
<evidence type="ECO:0000256" key="4">
    <source>
        <dbReference type="ARBA" id="ARBA00023136"/>
    </source>
</evidence>
<evidence type="ECO:0000313" key="8">
    <source>
        <dbReference type="EMBL" id="MBK3518413.1"/>
    </source>
</evidence>
<evidence type="ECO:0000256" key="2">
    <source>
        <dbReference type="ARBA" id="ARBA00022692"/>
    </source>
</evidence>
<dbReference type="PANTHER" id="PTHR12815">
    <property type="entry name" value="SORTING AND ASSEMBLY MACHINERY SAMM50 PROTEIN FAMILY MEMBER"/>
    <property type="match status" value="1"/>
</dbReference>
<dbReference type="EMBL" id="JAENRR010000033">
    <property type="protein sequence ID" value="MBK3518413.1"/>
    <property type="molecule type" value="Genomic_DNA"/>
</dbReference>
<evidence type="ECO:0000256" key="5">
    <source>
        <dbReference type="ARBA" id="ARBA00023237"/>
    </source>
</evidence>
<comment type="caution">
    <text evidence="8">The sequence shown here is derived from an EMBL/GenBank/DDBJ whole genome shotgun (WGS) entry which is preliminary data.</text>
</comment>
<dbReference type="Pfam" id="PF01103">
    <property type="entry name" value="Omp85"/>
    <property type="match status" value="1"/>
</dbReference>
<dbReference type="Gene3D" id="2.40.160.50">
    <property type="entry name" value="membrane protein fhac: a member of the omp85/tpsb transporter family"/>
    <property type="match status" value="1"/>
</dbReference>
<accession>A0ABS1HMD6</accession>
<evidence type="ECO:0000256" key="3">
    <source>
        <dbReference type="ARBA" id="ARBA00022729"/>
    </source>
</evidence>
<dbReference type="InterPro" id="IPR000184">
    <property type="entry name" value="Bac_surfAg_D15"/>
</dbReference>
<evidence type="ECO:0000259" key="7">
    <source>
        <dbReference type="Pfam" id="PF07244"/>
    </source>
</evidence>
<comment type="subcellular location">
    <subcellularLocation>
        <location evidence="1">Membrane</location>
    </subcellularLocation>
</comment>
<evidence type="ECO:0000313" key="9">
    <source>
        <dbReference type="Proteomes" id="UP000605676"/>
    </source>
</evidence>
<keyword evidence="9" id="KW-1185">Reference proteome</keyword>
<reference evidence="8 9" key="1">
    <citation type="submission" date="2021-01" db="EMBL/GenBank/DDBJ databases">
        <title>Carboxyliciviraga sp.nov., isolated from coastal sediments.</title>
        <authorList>
            <person name="Lu D."/>
            <person name="Zhang T."/>
        </authorList>
    </citation>
    <scope>NUCLEOTIDE SEQUENCE [LARGE SCALE GENOMIC DNA]</scope>
    <source>
        <strain evidence="8 9">N1Y132</strain>
    </source>
</reference>
<gene>
    <name evidence="8" type="ORF">JIV24_13800</name>
</gene>
<dbReference type="Pfam" id="PF07244">
    <property type="entry name" value="POTRA"/>
    <property type="match status" value="2"/>
</dbReference>